<dbReference type="EMBL" id="CP101740">
    <property type="protein sequence ID" value="UUL81593.1"/>
    <property type="molecule type" value="Genomic_DNA"/>
</dbReference>
<dbReference type="SUPFAM" id="SSF56601">
    <property type="entry name" value="beta-lactamase/transpeptidase-like"/>
    <property type="match status" value="1"/>
</dbReference>
<evidence type="ECO:0000259" key="2">
    <source>
        <dbReference type="Pfam" id="PF00144"/>
    </source>
</evidence>
<dbReference type="InterPro" id="IPR050789">
    <property type="entry name" value="Diverse_Enzym_Activities"/>
</dbReference>
<dbReference type="Proteomes" id="UP001058533">
    <property type="component" value="Chromosome"/>
</dbReference>
<sequence length="357" mass="37382">MTALAALAAMLALAAPAQTPPPDEPAIAAALKAGGFSGFAMVATKDRILWQTPRAKCAPAAGTAITLCHPRATDQQRWPWASVSKQVLAILTMQQVDAGRVALDATVDAYLPALKGGGIAPTIRELLQHRSGLRNPDDSPIDAAGDPGFYSTGPTGLDWCLADRKAPGGDWAYNNCDSIVLAAALERVSGKTLAALFDEGLAKPLALAGTRYVDAGADGLPDFARPLPPGYAVSFERYGAAGGLAGTGADLLAIDRALAAGTLMSPAARQAMWAGDPALGYMALAQWVFDAPLKGCSKPVRIVERRGGIGRYQVRNIILPDVDRIVILFTDDEKLEFGEIWQGKGLSHDLLAATACR</sequence>
<name>A0ABY5L6A2_9SPHN</name>
<feature type="signal peptide" evidence="1">
    <location>
        <begin position="1"/>
        <end position="17"/>
    </location>
</feature>
<dbReference type="Pfam" id="PF00144">
    <property type="entry name" value="Beta-lactamase"/>
    <property type="match status" value="1"/>
</dbReference>
<keyword evidence="1" id="KW-0732">Signal</keyword>
<dbReference type="Gene3D" id="3.40.710.10">
    <property type="entry name" value="DD-peptidase/beta-lactamase superfamily"/>
    <property type="match status" value="1"/>
</dbReference>
<evidence type="ECO:0000313" key="4">
    <source>
        <dbReference type="Proteomes" id="UP001058533"/>
    </source>
</evidence>
<keyword evidence="4" id="KW-1185">Reference proteome</keyword>
<accession>A0ABY5L6A2</accession>
<organism evidence="3 4">
    <name type="scientific">Sphingomonas qomolangmaensis</name>
    <dbReference type="NCBI Taxonomy" id="2918765"/>
    <lineage>
        <taxon>Bacteria</taxon>
        <taxon>Pseudomonadati</taxon>
        <taxon>Pseudomonadota</taxon>
        <taxon>Alphaproteobacteria</taxon>
        <taxon>Sphingomonadales</taxon>
        <taxon>Sphingomonadaceae</taxon>
        <taxon>Sphingomonas</taxon>
    </lineage>
</organism>
<protein>
    <submittedName>
        <fullName evidence="3">Beta-lactamase family protein</fullName>
    </submittedName>
</protein>
<reference evidence="3" key="1">
    <citation type="submission" date="2022-07" db="EMBL/GenBank/DDBJ databases">
        <title>Sphingomonas sp. nov., a novel bacterium isolated from the north slope of the Mount Everest.</title>
        <authorList>
            <person name="Cui X."/>
            <person name="Liu Y."/>
        </authorList>
    </citation>
    <scope>NUCLEOTIDE SEQUENCE</scope>
    <source>
        <strain evidence="3">S5-59</strain>
    </source>
</reference>
<dbReference type="InterPro" id="IPR012338">
    <property type="entry name" value="Beta-lactam/transpept-like"/>
</dbReference>
<dbReference type="InterPro" id="IPR001466">
    <property type="entry name" value="Beta-lactam-related"/>
</dbReference>
<evidence type="ECO:0000256" key="1">
    <source>
        <dbReference type="SAM" id="SignalP"/>
    </source>
</evidence>
<dbReference type="PANTHER" id="PTHR43283:SF3">
    <property type="entry name" value="BETA-LACTAMASE FAMILY PROTEIN (AFU_ORTHOLOGUE AFUA_5G07500)"/>
    <property type="match status" value="1"/>
</dbReference>
<feature type="domain" description="Beta-lactamase-related" evidence="2">
    <location>
        <begin position="31"/>
        <end position="275"/>
    </location>
</feature>
<gene>
    <name evidence="3" type="ORF">NMP03_10300</name>
</gene>
<feature type="chain" id="PRO_5045622087" evidence="1">
    <location>
        <begin position="18"/>
        <end position="357"/>
    </location>
</feature>
<evidence type="ECO:0000313" key="3">
    <source>
        <dbReference type="EMBL" id="UUL81593.1"/>
    </source>
</evidence>
<dbReference type="PANTHER" id="PTHR43283">
    <property type="entry name" value="BETA-LACTAMASE-RELATED"/>
    <property type="match status" value="1"/>
</dbReference>
<proteinExistence type="predicted"/>
<dbReference type="RefSeq" id="WP_256505281.1">
    <property type="nucleotide sequence ID" value="NZ_CP101740.1"/>
</dbReference>